<accession>H2XY80</accession>
<reference evidence="1" key="4">
    <citation type="submission" date="2025-09" db="UniProtKB">
        <authorList>
            <consortium name="Ensembl"/>
        </authorList>
    </citation>
    <scope>IDENTIFICATION</scope>
</reference>
<dbReference type="HOGENOM" id="CLU_3055528_0_0_1"/>
<evidence type="ECO:0000313" key="1">
    <source>
        <dbReference type="Ensembl" id="ENSCINP00000034614.1"/>
    </source>
</evidence>
<organism evidence="1 2">
    <name type="scientific">Ciona intestinalis</name>
    <name type="common">Transparent sea squirt</name>
    <name type="synonym">Ascidia intestinalis</name>
    <dbReference type="NCBI Taxonomy" id="7719"/>
    <lineage>
        <taxon>Eukaryota</taxon>
        <taxon>Metazoa</taxon>
        <taxon>Chordata</taxon>
        <taxon>Tunicata</taxon>
        <taxon>Ascidiacea</taxon>
        <taxon>Phlebobranchia</taxon>
        <taxon>Cionidae</taxon>
        <taxon>Ciona</taxon>
    </lineage>
</organism>
<dbReference type="EMBL" id="EAAA01000541">
    <property type="status" value="NOT_ANNOTATED_CDS"/>
    <property type="molecule type" value="Genomic_DNA"/>
</dbReference>
<dbReference type="AlphaFoldDB" id="H2XY80"/>
<reference evidence="1" key="2">
    <citation type="journal article" date="2008" name="Genome Biol.">
        <title>Improved genome assembly and evidence-based global gene model set for the chordate Ciona intestinalis: new insight into intron and operon populations.</title>
        <authorList>
            <person name="Satou Y."/>
            <person name="Mineta K."/>
            <person name="Ogasawara M."/>
            <person name="Sasakura Y."/>
            <person name="Shoguchi E."/>
            <person name="Ueno K."/>
            <person name="Yamada L."/>
            <person name="Matsumoto J."/>
            <person name="Wasserscheid J."/>
            <person name="Dewar K."/>
            <person name="Wiley G.B."/>
            <person name="Macmil S.L."/>
            <person name="Roe B.A."/>
            <person name="Zeller R.W."/>
            <person name="Hastings K.E."/>
            <person name="Lemaire P."/>
            <person name="Lindquist E."/>
            <person name="Endo T."/>
            <person name="Hotta K."/>
            <person name="Inaba K."/>
        </authorList>
    </citation>
    <scope>NUCLEOTIDE SEQUENCE [LARGE SCALE GENOMIC DNA]</scope>
    <source>
        <strain evidence="1">wild type</strain>
    </source>
</reference>
<reference evidence="2" key="1">
    <citation type="journal article" date="2002" name="Science">
        <title>The draft genome of Ciona intestinalis: insights into chordate and vertebrate origins.</title>
        <authorList>
            <person name="Dehal P."/>
            <person name="Satou Y."/>
            <person name="Campbell R.K."/>
            <person name="Chapman J."/>
            <person name="Degnan B."/>
            <person name="De Tomaso A."/>
            <person name="Davidson B."/>
            <person name="Di Gregorio A."/>
            <person name="Gelpke M."/>
            <person name="Goodstein D.M."/>
            <person name="Harafuji N."/>
            <person name="Hastings K.E."/>
            <person name="Ho I."/>
            <person name="Hotta K."/>
            <person name="Huang W."/>
            <person name="Kawashima T."/>
            <person name="Lemaire P."/>
            <person name="Martinez D."/>
            <person name="Meinertzhagen I.A."/>
            <person name="Necula S."/>
            <person name="Nonaka M."/>
            <person name="Putnam N."/>
            <person name="Rash S."/>
            <person name="Saiga H."/>
            <person name="Satake M."/>
            <person name="Terry A."/>
            <person name="Yamada L."/>
            <person name="Wang H.G."/>
            <person name="Awazu S."/>
            <person name="Azumi K."/>
            <person name="Boore J."/>
            <person name="Branno M."/>
            <person name="Chin-Bow S."/>
            <person name="DeSantis R."/>
            <person name="Doyle S."/>
            <person name="Francino P."/>
            <person name="Keys D.N."/>
            <person name="Haga S."/>
            <person name="Hayashi H."/>
            <person name="Hino K."/>
            <person name="Imai K.S."/>
            <person name="Inaba K."/>
            <person name="Kano S."/>
            <person name="Kobayashi K."/>
            <person name="Kobayashi M."/>
            <person name="Lee B.I."/>
            <person name="Makabe K.W."/>
            <person name="Manohar C."/>
            <person name="Matassi G."/>
            <person name="Medina M."/>
            <person name="Mochizuki Y."/>
            <person name="Mount S."/>
            <person name="Morishita T."/>
            <person name="Miura S."/>
            <person name="Nakayama A."/>
            <person name="Nishizaka S."/>
            <person name="Nomoto H."/>
            <person name="Ohta F."/>
            <person name="Oishi K."/>
            <person name="Rigoutsos I."/>
            <person name="Sano M."/>
            <person name="Sasaki A."/>
            <person name="Sasakura Y."/>
            <person name="Shoguchi E."/>
            <person name="Shin-i T."/>
            <person name="Spagnuolo A."/>
            <person name="Stainier D."/>
            <person name="Suzuki M.M."/>
            <person name="Tassy O."/>
            <person name="Takatori N."/>
            <person name="Tokuoka M."/>
            <person name="Yagi K."/>
            <person name="Yoshizaki F."/>
            <person name="Wada S."/>
            <person name="Zhang C."/>
            <person name="Hyatt P.D."/>
            <person name="Larimer F."/>
            <person name="Detter C."/>
            <person name="Doggett N."/>
            <person name="Glavina T."/>
            <person name="Hawkins T."/>
            <person name="Richardson P."/>
            <person name="Lucas S."/>
            <person name="Kohara Y."/>
            <person name="Levine M."/>
            <person name="Satoh N."/>
            <person name="Rokhsar D.S."/>
        </authorList>
    </citation>
    <scope>NUCLEOTIDE SEQUENCE [LARGE SCALE GENOMIC DNA]</scope>
</reference>
<dbReference type="InParanoid" id="H2XY80"/>
<sequence>MIGKWLFLATSSKRRFSSINENEWFQWLKQSFNNFTAINLSRIRAINTKQILIL</sequence>
<keyword evidence="2" id="KW-1185">Reference proteome</keyword>
<evidence type="ECO:0000313" key="2">
    <source>
        <dbReference type="Proteomes" id="UP000008144"/>
    </source>
</evidence>
<proteinExistence type="predicted"/>
<reference evidence="1" key="3">
    <citation type="submission" date="2025-08" db="UniProtKB">
        <authorList>
            <consortium name="Ensembl"/>
        </authorList>
    </citation>
    <scope>IDENTIFICATION</scope>
</reference>
<protein>
    <submittedName>
        <fullName evidence="1">Uncharacterized protein</fullName>
    </submittedName>
</protein>
<dbReference type="Ensembl" id="ENSCINT00000030284.1">
    <property type="protein sequence ID" value="ENSCINP00000034614.1"/>
    <property type="gene ID" value="ENSCING00000019645.1"/>
</dbReference>
<dbReference type="Proteomes" id="UP000008144">
    <property type="component" value="Chromosome 10"/>
</dbReference>
<name>H2XY80_CIOIN</name>